<keyword evidence="5 7" id="KW-0456">Lyase</keyword>
<proteinExistence type="inferred from homology"/>
<comment type="similarity">
    <text evidence="7">Belongs to the transglycosylase MltG family.</text>
</comment>
<evidence type="ECO:0000313" key="10">
    <source>
        <dbReference type="Proteomes" id="UP001500653"/>
    </source>
</evidence>
<evidence type="ECO:0000313" key="9">
    <source>
        <dbReference type="EMBL" id="GAA1230375.1"/>
    </source>
</evidence>
<dbReference type="PANTHER" id="PTHR30518">
    <property type="entry name" value="ENDOLYTIC MUREIN TRANSGLYCOSYLASE"/>
    <property type="match status" value="1"/>
</dbReference>
<feature type="region of interest" description="Disordered" evidence="8">
    <location>
        <begin position="95"/>
        <end position="159"/>
    </location>
</feature>
<dbReference type="EC" id="4.2.2.29" evidence="7"/>
<keyword evidence="1 7" id="KW-1003">Cell membrane</keyword>
<protein>
    <recommendedName>
        <fullName evidence="7">Endolytic murein transglycosylase</fullName>
        <ecNumber evidence="7">4.2.2.29</ecNumber>
    </recommendedName>
    <alternativeName>
        <fullName evidence="7">Peptidoglycan lytic transglycosylase</fullName>
    </alternativeName>
    <alternativeName>
        <fullName evidence="7">Peptidoglycan polymerization terminase</fullName>
    </alternativeName>
</protein>
<reference evidence="10" key="1">
    <citation type="journal article" date="2019" name="Int. J. Syst. Evol. Microbiol.">
        <title>The Global Catalogue of Microorganisms (GCM) 10K type strain sequencing project: providing services to taxonomists for standard genome sequencing and annotation.</title>
        <authorList>
            <consortium name="The Broad Institute Genomics Platform"/>
            <consortium name="The Broad Institute Genome Sequencing Center for Infectious Disease"/>
            <person name="Wu L."/>
            <person name="Ma J."/>
        </authorList>
    </citation>
    <scope>NUCLEOTIDE SEQUENCE [LARGE SCALE GENOMIC DNA]</scope>
    <source>
        <strain evidence="10">JCM 13023</strain>
    </source>
</reference>
<dbReference type="HAMAP" id="MF_02065">
    <property type="entry name" value="MltG"/>
    <property type="match status" value="1"/>
</dbReference>
<keyword evidence="4 7" id="KW-0472">Membrane</keyword>
<dbReference type="Proteomes" id="UP001500653">
    <property type="component" value="Unassembled WGS sequence"/>
</dbReference>
<dbReference type="Pfam" id="PF02618">
    <property type="entry name" value="YceG"/>
    <property type="match status" value="1"/>
</dbReference>
<comment type="catalytic activity">
    <reaction evidence="7">
        <text>a peptidoglycan chain = a peptidoglycan chain with N-acetyl-1,6-anhydromuramyl-[peptide] at the reducing end + a peptidoglycan chain with N-acetylglucosamine at the non-reducing end.</text>
        <dbReference type="EC" id="4.2.2.29"/>
    </reaction>
</comment>
<organism evidence="9 10">
    <name type="scientific">Prauserella halophila</name>
    <dbReference type="NCBI Taxonomy" id="185641"/>
    <lineage>
        <taxon>Bacteria</taxon>
        <taxon>Bacillati</taxon>
        <taxon>Actinomycetota</taxon>
        <taxon>Actinomycetes</taxon>
        <taxon>Pseudonocardiales</taxon>
        <taxon>Pseudonocardiaceae</taxon>
        <taxon>Prauserella</taxon>
    </lineage>
</organism>
<comment type="function">
    <text evidence="7">Functions as a peptidoglycan terminase that cleaves nascent peptidoglycan strands endolytically to terminate their elongation.</text>
</comment>
<feature type="site" description="Important for catalytic activity" evidence="7">
    <location>
        <position position="416"/>
    </location>
</feature>
<evidence type="ECO:0000256" key="2">
    <source>
        <dbReference type="ARBA" id="ARBA00022692"/>
    </source>
</evidence>
<evidence type="ECO:0000256" key="5">
    <source>
        <dbReference type="ARBA" id="ARBA00023239"/>
    </source>
</evidence>
<evidence type="ECO:0000256" key="7">
    <source>
        <dbReference type="HAMAP-Rule" id="MF_02065"/>
    </source>
</evidence>
<feature type="compositionally biased region" description="Acidic residues" evidence="8">
    <location>
        <begin position="129"/>
        <end position="142"/>
    </location>
</feature>
<dbReference type="EMBL" id="BAAALN010000004">
    <property type="protein sequence ID" value="GAA1230375.1"/>
    <property type="molecule type" value="Genomic_DNA"/>
</dbReference>
<evidence type="ECO:0000256" key="1">
    <source>
        <dbReference type="ARBA" id="ARBA00022475"/>
    </source>
</evidence>
<evidence type="ECO:0000256" key="8">
    <source>
        <dbReference type="SAM" id="MobiDB-lite"/>
    </source>
</evidence>
<evidence type="ECO:0000256" key="4">
    <source>
        <dbReference type="ARBA" id="ARBA00023136"/>
    </source>
</evidence>
<dbReference type="PANTHER" id="PTHR30518:SF2">
    <property type="entry name" value="ENDOLYTIC MUREIN TRANSGLYCOSYLASE"/>
    <property type="match status" value="1"/>
</dbReference>
<feature type="region of interest" description="Disordered" evidence="8">
    <location>
        <begin position="458"/>
        <end position="478"/>
    </location>
</feature>
<accession>A0ABP4GMM5</accession>
<name>A0ABP4GMM5_9PSEU</name>
<feature type="transmembrane region" description="Helical" evidence="7">
    <location>
        <begin position="168"/>
        <end position="189"/>
    </location>
</feature>
<keyword evidence="10" id="KW-1185">Reference proteome</keyword>
<dbReference type="RefSeq" id="WP_253866646.1">
    <property type="nucleotide sequence ID" value="NZ_BAAALN010000004.1"/>
</dbReference>
<sequence>MYPDESPTQVFEFGLLDEGIGERDDGGRYGDTGSDDTGYDAAGYEDAYGGYGGYGDGGGGRFDGPGDGRDAYYDDAAGYDAAGYYDEYGYDADGYDDGYDDYDRDGYDRDGYDDYDRDGYDGYDRDGFGDDGFDYDRDDDDRAEPAHIFGDDDGDEPPPIERWRGGRAFRWVAALVVLALLAGGAYFGARELLGFGYDDYEGRGDRDVLLHVEQGDSTRAIAAKLDKLDAVASSDAFLNAAEDDQRVLAVQPGYYVVKTKASGANAVETLVGPDARVGQAEVRAGTRLADRGGDNPRPGVLSLLSEASCADLNGESTCVSVEDLRGQLRSTDLTEFGVPEWAATPARQKAPEHRLEGLVTPGIYDIRPGWDPRRLLTEVLTTSAAQLEAAGLPDAAEGTGHSPYEVLIIASIVQVEGVQADFGKIARVIENRLREDMALEMDSSINYALANPTIRTKREARNEDGPHNTYTRKGLPATPLGAASTEAITAAESPKEGPWKYFVLCEENGLSCFSETYAQHQREVEEAQNKGVW</sequence>
<feature type="compositionally biased region" description="Basic and acidic residues" evidence="8">
    <location>
        <begin position="104"/>
        <end position="128"/>
    </location>
</feature>
<comment type="caution">
    <text evidence="9">The sequence shown here is derived from an EMBL/GenBank/DDBJ whole genome shotgun (WGS) entry which is preliminary data.</text>
</comment>
<keyword evidence="6 7" id="KW-0961">Cell wall biogenesis/degradation</keyword>
<comment type="subcellular location">
    <subcellularLocation>
        <location evidence="7">Cell membrane</location>
        <topology evidence="7">Single-pass membrane protein</topology>
    </subcellularLocation>
</comment>
<keyword evidence="3 7" id="KW-1133">Transmembrane helix</keyword>
<keyword evidence="2 7" id="KW-0812">Transmembrane</keyword>
<gene>
    <name evidence="7" type="primary">mltG</name>
    <name evidence="9" type="ORF">GCM10009676_11480</name>
</gene>
<dbReference type="InterPro" id="IPR003770">
    <property type="entry name" value="MLTG-like"/>
</dbReference>
<evidence type="ECO:0000256" key="6">
    <source>
        <dbReference type="ARBA" id="ARBA00023316"/>
    </source>
</evidence>
<feature type="region of interest" description="Disordered" evidence="8">
    <location>
        <begin position="16"/>
        <end position="46"/>
    </location>
</feature>
<evidence type="ECO:0000256" key="3">
    <source>
        <dbReference type="ARBA" id="ARBA00022989"/>
    </source>
</evidence>